<accession>A0A2P6NLJ8</accession>
<sequence length="793" mass="87985">MGGFSYRFFFILLSLSVILSQGAIGANKYKDKKPVRPADISFHQASPNNASCEPVPLNMLWMAELGSSVYSTPIIQDLEADGSKEIIIATSQSYVEVIDGRGNKLPGWPYAFPGSVFLAGPLSFDTEGDNRNEIIVSTETGEIVFLTEKGLPESGKTLKVAPLKVEKDWSRGLLSKNVEVSMSLNDQKFIQFQKEVMSYGGEAMSGPYAPKEEDSQKPIEKSTANSKEKSTANSKEKSTGKAERKKVKPSSGRKLQAVENSGKHPYLGSRAELTPEALESFDIFLSTSTPEGYVHQVVQNNDPLYSPQFEQWKSLNLQSKDNGSHHVFVDAHILNTPVVVDLDGDDEFEIIVPVSYFFDGRTYADPAVLSTLDKDVNIADYVASGIAVFSLTTGRLRWILNLDITSENSQYPAYLHSSPTVADFDADGKLEILMGTGLGTLYVIDAHGRIVRQFSMDSIHASVIVEDIDGDGQLEIIACDVNSNVIAFRADGTELWESRISGYPSEAPTVGDIDGDGVLDVVVATVEGHIWALRGDNGKPLPRFPMKFPGRLISQVLLIDLSEKPHTYSSGLHLVTLAQDGNLYIIHGRTSCVYTLDLGESSRCMVLAEDITGNGKMDLVVTTRSGRVYLLSTTAPYHPLKPWVSYNQGRNGYTARENLQGIFVRGQNRDTRDISRESFSVQFEIVDKRPKHLRPPVYRVKILYGNHLLFKREYKSAGFYTEVMTSPLERMSTMIYIEMTNEYGQAFFDSFSVTFHKHFYRIIKYALVVPMLVIGAFVTIYTQRSTTPLPLST</sequence>
<dbReference type="Gene3D" id="2.130.10.10">
    <property type="entry name" value="YVTN repeat-like/Quinoprotein amine dehydrogenase"/>
    <property type="match status" value="1"/>
</dbReference>
<evidence type="ECO:0000256" key="2">
    <source>
        <dbReference type="ARBA" id="ARBA00022692"/>
    </source>
</evidence>
<dbReference type="InParanoid" id="A0A2P6NLJ8"/>
<keyword evidence="2 7" id="KW-0812">Transmembrane</keyword>
<evidence type="ECO:0000256" key="5">
    <source>
        <dbReference type="ARBA" id="ARBA00023136"/>
    </source>
</evidence>
<dbReference type="EMBL" id="MDYQ01000056">
    <property type="protein sequence ID" value="PRP84827.1"/>
    <property type="molecule type" value="Genomic_DNA"/>
</dbReference>
<feature type="chain" id="PRO_5015168785" description="DEX1 C-terminal domain-containing protein" evidence="8">
    <location>
        <begin position="26"/>
        <end position="793"/>
    </location>
</feature>
<dbReference type="OrthoDB" id="200924at2759"/>
<gene>
    <name evidence="10" type="ORF">PROFUN_07481</name>
</gene>
<dbReference type="InterPro" id="IPR056376">
    <property type="entry name" value="DEX1_C"/>
</dbReference>
<dbReference type="PANTHER" id="PTHR21419">
    <property type="match status" value="1"/>
</dbReference>
<dbReference type="GO" id="GO:0016020">
    <property type="term" value="C:membrane"/>
    <property type="evidence" value="ECO:0007669"/>
    <property type="project" value="UniProtKB-SubCell"/>
</dbReference>
<keyword evidence="3 8" id="KW-0732">Signal</keyword>
<dbReference type="PANTHER" id="PTHR21419:SF23">
    <property type="entry name" value="PROTEIN DEFECTIVE IN EXINE FORMATION 1"/>
    <property type="match status" value="1"/>
</dbReference>
<evidence type="ECO:0000256" key="6">
    <source>
        <dbReference type="SAM" id="MobiDB-lite"/>
    </source>
</evidence>
<name>A0A2P6NLJ8_9EUKA</name>
<keyword evidence="5 7" id="KW-0472">Membrane</keyword>
<dbReference type="InterPro" id="IPR013517">
    <property type="entry name" value="FG-GAP"/>
</dbReference>
<feature type="compositionally biased region" description="Basic and acidic residues" evidence="6">
    <location>
        <begin position="210"/>
        <end position="242"/>
    </location>
</feature>
<evidence type="ECO:0000259" key="9">
    <source>
        <dbReference type="Pfam" id="PF23722"/>
    </source>
</evidence>
<feature type="signal peptide" evidence="8">
    <location>
        <begin position="1"/>
        <end position="25"/>
    </location>
</feature>
<keyword evidence="4 7" id="KW-1133">Transmembrane helix</keyword>
<feature type="domain" description="DEX1 C-terminal" evidence="9">
    <location>
        <begin position="661"/>
        <end position="756"/>
    </location>
</feature>
<reference evidence="10 11" key="1">
    <citation type="journal article" date="2018" name="Genome Biol. Evol.">
        <title>Multiple Roots of Fruiting Body Formation in Amoebozoa.</title>
        <authorList>
            <person name="Hillmann F."/>
            <person name="Forbes G."/>
            <person name="Novohradska S."/>
            <person name="Ferling I."/>
            <person name="Riege K."/>
            <person name="Groth M."/>
            <person name="Westermann M."/>
            <person name="Marz M."/>
            <person name="Spaller T."/>
            <person name="Winckler T."/>
            <person name="Schaap P."/>
            <person name="Glockner G."/>
        </authorList>
    </citation>
    <scope>NUCLEOTIDE SEQUENCE [LARGE SCALE GENOMIC DNA]</scope>
    <source>
        <strain evidence="10 11">Jena</strain>
    </source>
</reference>
<feature type="transmembrane region" description="Helical" evidence="7">
    <location>
        <begin position="762"/>
        <end position="782"/>
    </location>
</feature>
<dbReference type="FunCoup" id="A0A2P6NLJ8">
    <property type="interactions" value="31"/>
</dbReference>
<dbReference type="Pfam" id="PF23722">
    <property type="entry name" value="Beta-sand_DEX1"/>
    <property type="match status" value="1"/>
</dbReference>
<comment type="caution">
    <text evidence="10">The sequence shown here is derived from an EMBL/GenBank/DDBJ whole genome shotgun (WGS) entry which is preliminary data.</text>
</comment>
<dbReference type="InterPro" id="IPR045232">
    <property type="entry name" value="FAM234"/>
</dbReference>
<evidence type="ECO:0000313" key="11">
    <source>
        <dbReference type="Proteomes" id="UP000241769"/>
    </source>
</evidence>
<evidence type="ECO:0000256" key="4">
    <source>
        <dbReference type="ARBA" id="ARBA00022989"/>
    </source>
</evidence>
<evidence type="ECO:0000256" key="8">
    <source>
        <dbReference type="SAM" id="SignalP"/>
    </source>
</evidence>
<evidence type="ECO:0000256" key="3">
    <source>
        <dbReference type="ARBA" id="ARBA00022729"/>
    </source>
</evidence>
<dbReference type="SUPFAM" id="SSF69318">
    <property type="entry name" value="Integrin alpha N-terminal domain"/>
    <property type="match status" value="1"/>
</dbReference>
<evidence type="ECO:0000313" key="10">
    <source>
        <dbReference type="EMBL" id="PRP84827.1"/>
    </source>
</evidence>
<evidence type="ECO:0000256" key="1">
    <source>
        <dbReference type="ARBA" id="ARBA00004167"/>
    </source>
</evidence>
<dbReference type="InterPro" id="IPR015943">
    <property type="entry name" value="WD40/YVTN_repeat-like_dom_sf"/>
</dbReference>
<protein>
    <recommendedName>
        <fullName evidence="9">DEX1 C-terminal domain-containing protein</fullName>
    </recommendedName>
</protein>
<dbReference type="Pfam" id="PF13517">
    <property type="entry name" value="FG-GAP_3"/>
    <property type="match status" value="1"/>
</dbReference>
<dbReference type="AlphaFoldDB" id="A0A2P6NLJ8"/>
<proteinExistence type="predicted"/>
<comment type="subcellular location">
    <subcellularLocation>
        <location evidence="1">Membrane</location>
        <topology evidence="1">Single-pass membrane protein</topology>
    </subcellularLocation>
</comment>
<dbReference type="InterPro" id="IPR028994">
    <property type="entry name" value="Integrin_alpha_N"/>
</dbReference>
<organism evidence="10 11">
    <name type="scientific">Planoprotostelium fungivorum</name>
    <dbReference type="NCBI Taxonomy" id="1890364"/>
    <lineage>
        <taxon>Eukaryota</taxon>
        <taxon>Amoebozoa</taxon>
        <taxon>Evosea</taxon>
        <taxon>Variosea</taxon>
        <taxon>Cavosteliida</taxon>
        <taxon>Cavosteliaceae</taxon>
        <taxon>Planoprotostelium</taxon>
    </lineage>
</organism>
<evidence type="ECO:0000256" key="7">
    <source>
        <dbReference type="SAM" id="Phobius"/>
    </source>
</evidence>
<dbReference type="Proteomes" id="UP000241769">
    <property type="component" value="Unassembled WGS sequence"/>
</dbReference>
<dbReference type="STRING" id="1890364.A0A2P6NLJ8"/>
<feature type="region of interest" description="Disordered" evidence="6">
    <location>
        <begin position="203"/>
        <end position="268"/>
    </location>
</feature>
<keyword evidence="11" id="KW-1185">Reference proteome</keyword>